<dbReference type="PANTHER" id="PTHR35812:SF1">
    <property type="entry name" value="LIPOPROTEIN"/>
    <property type="match status" value="1"/>
</dbReference>
<keyword evidence="3" id="KW-0963">Cytoplasm</keyword>
<feature type="domain" description="CARDB" evidence="7">
    <location>
        <begin position="1694"/>
        <end position="1794"/>
    </location>
</feature>
<dbReference type="Pfam" id="PF15780">
    <property type="entry name" value="ASH"/>
    <property type="match status" value="1"/>
</dbReference>
<evidence type="ECO:0000313" key="11">
    <source>
        <dbReference type="EMBL" id="BDV42051.1"/>
    </source>
</evidence>
<feature type="domain" description="Lcl C-terminal" evidence="6">
    <location>
        <begin position="429"/>
        <end position="555"/>
    </location>
</feature>
<evidence type="ECO:0000256" key="2">
    <source>
        <dbReference type="ARBA" id="ARBA00004496"/>
    </source>
</evidence>
<evidence type="ECO:0000313" key="12">
    <source>
        <dbReference type="Proteomes" id="UP001317705"/>
    </source>
</evidence>
<dbReference type="InterPro" id="IPR044060">
    <property type="entry name" value="Bacterial_rp_domain"/>
</dbReference>
<organism evidence="11 12">
    <name type="scientific">Geotalea uraniireducens</name>
    <dbReference type="NCBI Taxonomy" id="351604"/>
    <lineage>
        <taxon>Bacteria</taxon>
        <taxon>Pseudomonadati</taxon>
        <taxon>Thermodesulfobacteriota</taxon>
        <taxon>Desulfuromonadia</taxon>
        <taxon>Geobacterales</taxon>
        <taxon>Geobacteraceae</taxon>
        <taxon>Geotalea</taxon>
    </lineage>
</organism>
<reference evidence="11 12" key="1">
    <citation type="submission" date="2022-12" db="EMBL/GenBank/DDBJ databases">
        <title>Polyphasic characterization of Geotalea uranireducens NIT-SL11 newly isolated from a complex of sewage sludge and microbially reduced graphene oxide.</title>
        <authorList>
            <person name="Xie L."/>
            <person name="Yoshida N."/>
            <person name="Meng L."/>
        </authorList>
    </citation>
    <scope>NUCLEOTIDE SEQUENCE [LARGE SCALE GENOMIC DNA]</scope>
    <source>
        <strain evidence="11 12">NIT-SL11</strain>
    </source>
</reference>
<dbReference type="Proteomes" id="UP001317705">
    <property type="component" value="Chromosome"/>
</dbReference>
<feature type="domain" description="Lcl C-terminal" evidence="6">
    <location>
        <begin position="227"/>
        <end position="378"/>
    </location>
</feature>
<feature type="domain" description="Bacterial repeat" evidence="9">
    <location>
        <begin position="1922"/>
        <end position="1991"/>
    </location>
</feature>
<dbReference type="InterPro" id="IPR031549">
    <property type="entry name" value="ASH"/>
</dbReference>
<dbReference type="Pfam" id="PF07705">
    <property type="entry name" value="CARDB"/>
    <property type="match status" value="2"/>
</dbReference>
<protein>
    <recommendedName>
        <fullName evidence="13">DUF1566 domain-containing protein</fullName>
    </recommendedName>
</protein>
<dbReference type="InterPro" id="IPR011635">
    <property type="entry name" value="CARDB"/>
</dbReference>
<feature type="domain" description="HYDIN/VesB/CFA65-like Ig-like" evidence="10">
    <location>
        <begin position="1811"/>
        <end position="1897"/>
    </location>
</feature>
<proteinExistence type="predicted"/>
<dbReference type="SUPFAM" id="SSF49464">
    <property type="entry name" value="Carboxypeptidase regulatory domain-like"/>
    <property type="match status" value="1"/>
</dbReference>
<evidence type="ECO:0000256" key="3">
    <source>
        <dbReference type="ARBA" id="ARBA00022490"/>
    </source>
</evidence>
<evidence type="ECO:0000259" key="6">
    <source>
        <dbReference type="Pfam" id="PF07603"/>
    </source>
</evidence>
<dbReference type="Gene3D" id="2.60.40.1120">
    <property type="entry name" value="Carboxypeptidase-like, regulatory domain"/>
    <property type="match status" value="1"/>
</dbReference>
<dbReference type="EMBL" id="AP027151">
    <property type="protein sequence ID" value="BDV42051.1"/>
    <property type="molecule type" value="Genomic_DNA"/>
</dbReference>
<comment type="subcellular location">
    <subcellularLocation>
        <location evidence="1">Cell projection</location>
        <location evidence="1">Cilium</location>
    </subcellularLocation>
    <subcellularLocation>
        <location evidence="2">Cytoplasm</location>
    </subcellularLocation>
</comment>
<evidence type="ECO:0000259" key="9">
    <source>
        <dbReference type="Pfam" id="PF18998"/>
    </source>
</evidence>
<sequence length="2186" mass="229702">MNFTAGGNAPWAFQTAITHDGVDAARSGLISDSQVSYFEATLTAPGTLSFWWKVSSEFGYDGLIFYLDGVAQTSISGEVDWTQATFAIPVGTHSVRWEYYKDSSASSGADAGWVDQIVWTETGVCGSSHGKILSAAPATNLCLSGTATAVTGSGPWYWSCQANANASSVACNAYNPGYSAITLPQTGQTGCWNGVGDVIGCAGTSQDGETLLGDARPSSRLTNNNDGTITDNLTGLMWVRDANLMNSRDPAFDDLATVYGVTYDGAVSWQRALDYIKKLNSEKYLGFNDWRLPNFRELESLLGDQKTDQTIGSDIFAWLAANGFINVVRPNVSYSTYDGYWSSTTNFWDGKYAWAIDVSHRTMIYRDKSSALSVWPVRSPPAATLPRTGQVLCADTSGAVIDCAGTGQDGDSRSGVAWPDPRFVDNGDNTMTDVLTGLVWTKDANAPTLDVCPSGYGSWSGALDYIRCLNNNNFLGHNDWRLPNRAELSSVANFNVPDPADWLIASGVLVNKNWTHYWTSDSDITLPSLTPRNSIGGDYPMTENKSSSNNAWPVRGGTSAKLLLSPQSIDFGSAYLEQVMTRAVTVSNPLATAVTVSAVAVGGSNATDFTLGDTCSGRTLVPNGSCSLQISFTPLSCGNKNAAITVSSTKGDYTVSLAGLACGTGTANLKGNVLDAQTLQPLANTTVTLGTLPAVTTDANGNYQFSALAAGSYELVVTKAGYKPWRSFVPVLPLETAVRNAHLFPTTWTGVNITSINSKYSTGKTYYFLPDIDSFTTVDFTAYVDWGGKTPGTVRFITPGGSYDVATTTNSATKAFNIATTFPPCSTLKAVAIAADGTTSPEAAADFLVTKPLAATPLAFVSDIDGFSYKTAVPVKAEFLKSLETVVDSTVPIFGSHPFLVNYIPEMDVSFKSDGTGSYKFSWKNKAWGESLEKEYYQHRDFRKFKTNYQYLELLKAESEIYKTLGQAIPLPAVNVGGRELTFFPLLDVGVEFNPNSCTNNEAGWKYNGSVGFAGDFKYEAVRQNVTPLGPIPVPWYVKFTLSLGGDFTLSVNDLFDKKLTGTLNLNPSVAGSLGVGVHEMGAAEGTLTMGAETKWLWPSVNPMHLEEMAIFLEEKARLYMGPWEWNTSSYRQTWCLAGPCAQQAPPLPVENSAEPVLIPRDYLNAGTVAFESAPSLAVRQFATASQTYNVSTASLSSATFPVSNPSLTSAGSSTNLLWIADNASRSPINRTMLVHSAYNGSTWSAPVPVADDGTGDASPTALTFSDGTIVAAWENVRDALADTATFPEMLTKMEIAAAVFNPATKSWGPAVRLSSNATLDRSPKLAGTAGNNLLLTWIGNDQNDLLGSAAKPNKLWYARYNGSAWSPPAMAATVPYGINRYSVAYDGTVANVVLSLDTDGNAGTIADLELYRLSYANGTWGGLSRLTTDAVIDDNPQLALAANGAFLLTWVKGGELSSVTGFDFSQRTVIRREEEYSSTLADFKQATAADGKIAVIYADTSDAGSSDLFAAIYDPTFKLWGNPLQLTADAHTEQRPTLAFLGNDTLMACYNRKLLINADGSLATGAYTELAMLKHALGDDLALKIGSLAVDPANAPPGSAVTLSVVAQNVGDKAAQNIAVVFYQGNPAAGGTAIDGATIAGPLRPGDEQAVSIPWTIPQGSAPLNVYAVIDPVGVIDTVNRTNNTLSLAVAAPDLGVRTLSGEKVGPGRFRLVASVFNNGGTASPASTLTLRSDSATGAVLASLPVKALARFESIDLTYDWNASAVAKPYYTAVATVDEANAIAEGDENNNSFRVSLPGDQQDVQAWPAALSFGTVAAGQKATRELLVSNAGTAPLAVSNVTVGSPFAVAPGGSIPCPNLSPTLLPGVSCSLEVSVTPMTSGSWNTTAAITSDDPDTPVASLPVSASVPVTTSRLSVTLAGAATGTVTSSPAGIACLAGTCSSAFVQGSTVTLLATPSLGASFNGWSGACGGTGNCSVALSSDKSVVAAFMVRNPLVKRAGTTPAFFASLGTAGSSVATAEAVTFLAQEGDFTEDLLLAGAAERTLQGGYDNTFAASSGYSRLLGNLTIAGGSLTVDRLIIGGPSDGAVSDGAPVIMLADTPATFYSTFELAYEAAANGAADLRPIIIKTGTGTITNGLTLDRNLALTLLGGLDSTLSRGEEYLHIKGALVVESGSLVVDRIVVE</sequence>
<keyword evidence="12" id="KW-1185">Reference proteome</keyword>
<evidence type="ECO:0000256" key="5">
    <source>
        <dbReference type="ARBA" id="ARBA00023273"/>
    </source>
</evidence>
<dbReference type="InterPro" id="IPR013783">
    <property type="entry name" value="Ig-like_fold"/>
</dbReference>
<evidence type="ECO:0008006" key="13">
    <source>
        <dbReference type="Google" id="ProtNLM"/>
    </source>
</evidence>
<keyword evidence="5" id="KW-0966">Cell projection</keyword>
<dbReference type="RefSeq" id="WP_282002263.1">
    <property type="nucleotide sequence ID" value="NZ_AP027151.1"/>
</dbReference>
<dbReference type="Pfam" id="PF07603">
    <property type="entry name" value="Lcl_C"/>
    <property type="match status" value="2"/>
</dbReference>
<dbReference type="InterPro" id="IPR011460">
    <property type="entry name" value="Lcl_C"/>
</dbReference>
<accession>A0ABN6VSA0</accession>
<name>A0ABN6VSA0_9BACT</name>
<feature type="domain" description="Abnormal spindle-like microcephaly-associated protein ASH" evidence="8">
    <location>
        <begin position="562"/>
        <end position="648"/>
    </location>
</feature>
<dbReference type="NCBIfam" id="NF012200">
    <property type="entry name" value="choice_anch_D"/>
    <property type="match status" value="2"/>
</dbReference>
<dbReference type="InterPro" id="IPR008969">
    <property type="entry name" value="CarboxyPept-like_regulatory"/>
</dbReference>
<dbReference type="InterPro" id="IPR053879">
    <property type="entry name" value="HYDIN_VesB_CFA65-like_Ig"/>
</dbReference>
<evidence type="ECO:0000259" key="10">
    <source>
        <dbReference type="Pfam" id="PF22544"/>
    </source>
</evidence>
<dbReference type="Gene3D" id="2.60.40.10">
    <property type="entry name" value="Immunoglobulins"/>
    <property type="match status" value="4"/>
</dbReference>
<dbReference type="Pfam" id="PF13620">
    <property type="entry name" value="CarboxypepD_reg"/>
    <property type="match status" value="1"/>
</dbReference>
<evidence type="ECO:0000259" key="7">
    <source>
        <dbReference type="Pfam" id="PF07705"/>
    </source>
</evidence>
<dbReference type="Pfam" id="PF18998">
    <property type="entry name" value="Flg_new_2"/>
    <property type="match status" value="1"/>
</dbReference>
<dbReference type="PANTHER" id="PTHR35812">
    <property type="entry name" value="LIPOPROTEIN"/>
    <property type="match status" value="1"/>
</dbReference>
<gene>
    <name evidence="11" type="ORF">GURASL_09740</name>
</gene>
<feature type="domain" description="CARDB" evidence="7">
    <location>
        <begin position="1585"/>
        <end position="1688"/>
    </location>
</feature>
<evidence type="ECO:0000256" key="1">
    <source>
        <dbReference type="ARBA" id="ARBA00004138"/>
    </source>
</evidence>
<evidence type="ECO:0000256" key="4">
    <source>
        <dbReference type="ARBA" id="ARBA00023069"/>
    </source>
</evidence>
<keyword evidence="4" id="KW-0969">Cilium</keyword>
<evidence type="ECO:0000259" key="8">
    <source>
        <dbReference type="Pfam" id="PF15780"/>
    </source>
</evidence>
<dbReference type="Pfam" id="PF22544">
    <property type="entry name" value="HYDIN_VesB_CFA65-like_Ig"/>
    <property type="match status" value="1"/>
</dbReference>